<evidence type="ECO:0000256" key="1">
    <source>
        <dbReference type="SAM" id="SignalP"/>
    </source>
</evidence>
<dbReference type="PROSITE" id="PS51910">
    <property type="entry name" value="GH18_2"/>
    <property type="match status" value="1"/>
</dbReference>
<organism evidence="3 4">
    <name type="scientific">Batillaria attramentaria</name>
    <dbReference type="NCBI Taxonomy" id="370345"/>
    <lineage>
        <taxon>Eukaryota</taxon>
        <taxon>Metazoa</taxon>
        <taxon>Spiralia</taxon>
        <taxon>Lophotrochozoa</taxon>
        <taxon>Mollusca</taxon>
        <taxon>Gastropoda</taxon>
        <taxon>Caenogastropoda</taxon>
        <taxon>Sorbeoconcha</taxon>
        <taxon>Cerithioidea</taxon>
        <taxon>Batillariidae</taxon>
        <taxon>Batillaria</taxon>
    </lineage>
</organism>
<evidence type="ECO:0000259" key="2">
    <source>
        <dbReference type="PROSITE" id="PS51910"/>
    </source>
</evidence>
<feature type="signal peptide" evidence="1">
    <location>
        <begin position="1"/>
        <end position="20"/>
    </location>
</feature>
<dbReference type="InterPro" id="IPR017853">
    <property type="entry name" value="GH"/>
</dbReference>
<reference evidence="3 4" key="1">
    <citation type="journal article" date="2023" name="Sci. Data">
        <title>Genome assembly of the Korean intertidal mud-creeper Batillaria attramentaria.</title>
        <authorList>
            <person name="Patra A.K."/>
            <person name="Ho P.T."/>
            <person name="Jun S."/>
            <person name="Lee S.J."/>
            <person name="Kim Y."/>
            <person name="Won Y.J."/>
        </authorList>
    </citation>
    <scope>NUCLEOTIDE SEQUENCE [LARGE SCALE GENOMIC DNA]</scope>
    <source>
        <strain evidence="3">Wonlab-2016</strain>
    </source>
</reference>
<evidence type="ECO:0000313" key="3">
    <source>
        <dbReference type="EMBL" id="KAK7482029.1"/>
    </source>
</evidence>
<dbReference type="InterPro" id="IPR001223">
    <property type="entry name" value="Glyco_hydro18_cat"/>
</dbReference>
<dbReference type="Proteomes" id="UP001519460">
    <property type="component" value="Unassembled WGS sequence"/>
</dbReference>
<gene>
    <name evidence="3" type="ORF">BaRGS_00026721</name>
</gene>
<name>A0ABD0K439_9CAEN</name>
<proteinExistence type="predicted"/>
<dbReference type="Gene3D" id="3.20.20.80">
    <property type="entry name" value="Glycosidases"/>
    <property type="match status" value="1"/>
</dbReference>
<sequence length="83" mass="9499">MAPTVITLLVMSWVTCMTSAQEEGQNYRTVCYVEGWTHWRSDPYKFETSDIDTSLCTHVVWNHAELDSTGLNITVHDNGDEEM</sequence>
<feature type="chain" id="PRO_5044805867" description="GH18 domain-containing protein" evidence="1">
    <location>
        <begin position="21"/>
        <end position="83"/>
    </location>
</feature>
<dbReference type="AlphaFoldDB" id="A0ABD0K439"/>
<feature type="domain" description="GH18" evidence="2">
    <location>
        <begin position="27"/>
        <end position="83"/>
    </location>
</feature>
<keyword evidence="1" id="KW-0732">Signal</keyword>
<evidence type="ECO:0000313" key="4">
    <source>
        <dbReference type="Proteomes" id="UP001519460"/>
    </source>
</evidence>
<accession>A0ABD0K439</accession>
<comment type="caution">
    <text evidence="3">The sequence shown here is derived from an EMBL/GenBank/DDBJ whole genome shotgun (WGS) entry which is preliminary data.</text>
</comment>
<keyword evidence="4" id="KW-1185">Reference proteome</keyword>
<dbReference type="SUPFAM" id="SSF51445">
    <property type="entry name" value="(Trans)glycosidases"/>
    <property type="match status" value="1"/>
</dbReference>
<protein>
    <recommendedName>
        <fullName evidence="2">GH18 domain-containing protein</fullName>
    </recommendedName>
</protein>
<dbReference type="EMBL" id="JACVVK020000252">
    <property type="protein sequence ID" value="KAK7482029.1"/>
    <property type="molecule type" value="Genomic_DNA"/>
</dbReference>